<dbReference type="Proteomes" id="UP000234240">
    <property type="component" value="Unassembled WGS sequence"/>
</dbReference>
<keyword evidence="2" id="KW-1185">Reference proteome</keyword>
<evidence type="ECO:0000313" key="1">
    <source>
        <dbReference type="EMBL" id="PLR41589.1"/>
    </source>
</evidence>
<sequence>MQAYTRTRGRPPYLISDYEQRKMQEKPRIANRAREQATERSSLIKRALSARTKKFVIKDL</sequence>
<name>A0A2N5EGF2_9GAMM</name>
<evidence type="ECO:0000313" key="2">
    <source>
        <dbReference type="Proteomes" id="UP000234240"/>
    </source>
</evidence>
<organism evidence="1 2">
    <name type="scientific">Chimaeribacter californicus</name>
    <dbReference type="NCBI Taxonomy" id="2060067"/>
    <lineage>
        <taxon>Bacteria</taxon>
        <taxon>Pseudomonadati</taxon>
        <taxon>Pseudomonadota</taxon>
        <taxon>Gammaproteobacteria</taxon>
        <taxon>Enterobacterales</taxon>
        <taxon>Yersiniaceae</taxon>
        <taxon>Chimaeribacter</taxon>
    </lineage>
</organism>
<reference evidence="1 2" key="1">
    <citation type="submission" date="2017-12" db="EMBL/GenBank/DDBJ databases">
        <title>Characterization of six clinical isolates of Enterochimera gen. nov., a novel genus of the Yersiniaciae family and the three species Enterochimera arupensis sp. nov., Enterochimera coloradensis sp. nov, and Enterochimera californica sp. nov.</title>
        <authorList>
            <person name="Rossi A."/>
            <person name="Fisher M."/>
        </authorList>
    </citation>
    <scope>NUCLEOTIDE SEQUENCE [LARGE SCALE GENOMIC DNA]</scope>
    <source>
        <strain evidence="2">2015-Iso6</strain>
    </source>
</reference>
<gene>
    <name evidence="1" type="ORF">CYR55_01795</name>
</gene>
<protein>
    <submittedName>
        <fullName evidence="1">Uncharacterized protein</fullName>
    </submittedName>
</protein>
<accession>A0A2N5EGF2</accession>
<comment type="caution">
    <text evidence="1">The sequence shown here is derived from an EMBL/GenBank/DDBJ whole genome shotgun (WGS) entry which is preliminary data.</text>
</comment>
<proteinExistence type="predicted"/>
<dbReference type="AlphaFoldDB" id="A0A2N5EGF2"/>
<dbReference type="EMBL" id="PJZF01000001">
    <property type="protein sequence ID" value="PLR41589.1"/>
    <property type="molecule type" value="Genomic_DNA"/>
</dbReference>